<dbReference type="GeneID" id="66072060"/>
<accession>A0A9P7RM38</accession>
<name>A0A9P7RM38_9AGAR</name>
<dbReference type="RefSeq" id="XP_043001894.1">
    <property type="nucleotide sequence ID" value="XM_043159940.1"/>
</dbReference>
<evidence type="ECO:0000256" key="1">
    <source>
        <dbReference type="SAM" id="MobiDB-lite"/>
    </source>
</evidence>
<organism evidence="2 3">
    <name type="scientific">Marasmius oreades</name>
    <name type="common">fairy-ring Marasmius</name>
    <dbReference type="NCBI Taxonomy" id="181124"/>
    <lineage>
        <taxon>Eukaryota</taxon>
        <taxon>Fungi</taxon>
        <taxon>Dikarya</taxon>
        <taxon>Basidiomycota</taxon>
        <taxon>Agaricomycotina</taxon>
        <taxon>Agaricomycetes</taxon>
        <taxon>Agaricomycetidae</taxon>
        <taxon>Agaricales</taxon>
        <taxon>Marasmiineae</taxon>
        <taxon>Marasmiaceae</taxon>
        <taxon>Marasmius</taxon>
    </lineage>
</organism>
<keyword evidence="3" id="KW-1185">Reference proteome</keyword>
<sequence length="71" mass="8069">MTALYISTYPASTPYIPPPAHPTSLRPFAQPNLDQRKDDDHRLIVNERYSHSFLAARLKVFIGFLALRSNA</sequence>
<dbReference type="Proteomes" id="UP001049176">
    <property type="component" value="Chromosome 11"/>
</dbReference>
<dbReference type="EMBL" id="CM032191">
    <property type="protein sequence ID" value="KAG7085423.1"/>
    <property type="molecule type" value="Genomic_DNA"/>
</dbReference>
<feature type="region of interest" description="Disordered" evidence="1">
    <location>
        <begin position="18"/>
        <end position="37"/>
    </location>
</feature>
<proteinExistence type="predicted"/>
<comment type="caution">
    <text evidence="2">The sequence shown here is derived from an EMBL/GenBank/DDBJ whole genome shotgun (WGS) entry which is preliminary data.</text>
</comment>
<reference evidence="2" key="1">
    <citation type="journal article" date="2021" name="Genome Biol. Evol.">
        <title>The assembled and annotated genome of the fairy-ring fungus Marasmius oreades.</title>
        <authorList>
            <person name="Hiltunen M."/>
            <person name="Ament-Velasquez S.L."/>
            <person name="Johannesson H."/>
        </authorList>
    </citation>
    <scope>NUCLEOTIDE SEQUENCE</scope>
    <source>
        <strain evidence="2">03SP1</strain>
    </source>
</reference>
<evidence type="ECO:0000313" key="3">
    <source>
        <dbReference type="Proteomes" id="UP001049176"/>
    </source>
</evidence>
<dbReference type="AlphaFoldDB" id="A0A9P7RM38"/>
<evidence type="ECO:0000313" key="2">
    <source>
        <dbReference type="EMBL" id="KAG7085423.1"/>
    </source>
</evidence>
<protein>
    <submittedName>
        <fullName evidence="2">Uncharacterized protein</fullName>
    </submittedName>
</protein>
<gene>
    <name evidence="2" type="ORF">E1B28_002984</name>
</gene>
<dbReference type="KEGG" id="more:E1B28_002984"/>